<sequence length="395" mass="45086">MVDRPLQIVEIDTETKAFILQEISIGGVDLCALAILFADMSILCLTSELEHFMKEKSTEKAGDLSVVSVYFGGGTPSLARPKMVGDILSTVKRHANMTSDVEITLEANPKDCLTSHSLEDFKTEGINRVSLGVQSIIDDDLKHLGRFHSSQESREAIDTCQKLFDSVSVDLICGRHQQKPSQWREELRQVLDLHCDHLSIYNLTIEKGTKYDRMKQEGKLSLPDENESLEMYRDSRSICQEFGLKQYEVSSYGRDGHRSKHNLHYWKGGSYIGIGPGACGRWIDTSGEVYEMKQMKHPTQWMKSVESIGHGTQDRIRLEPSEIIQEYILFNMRKVEGIKRREFEERFKRELKDVFGVMTEAMREEGLIVVDEEGVRATDRGREVLDAIMDRIKIS</sequence>
<dbReference type="GO" id="GO:0005739">
    <property type="term" value="C:mitochondrion"/>
    <property type="evidence" value="ECO:0007669"/>
    <property type="project" value="TreeGrafter"/>
</dbReference>
<dbReference type="GO" id="GO:0051539">
    <property type="term" value="F:4 iron, 4 sulfur cluster binding"/>
    <property type="evidence" value="ECO:0007669"/>
    <property type="project" value="InterPro"/>
</dbReference>
<name>A0A2P6NI45_9EUKA</name>
<dbReference type="InterPro" id="IPR006638">
    <property type="entry name" value="Elp3/MiaA/NifB-like_rSAM"/>
</dbReference>
<comment type="similarity">
    <text evidence="1">Belongs to the anaerobic coproporphyrinogen-III oxidase family. HemW subfamily.</text>
</comment>
<dbReference type="InterPro" id="IPR007197">
    <property type="entry name" value="rSAM"/>
</dbReference>
<dbReference type="FunCoup" id="A0A2P6NI45">
    <property type="interactions" value="79"/>
</dbReference>
<dbReference type="NCBIfam" id="TIGR00539">
    <property type="entry name" value="hemN_rel"/>
    <property type="match status" value="1"/>
</dbReference>
<evidence type="ECO:0000259" key="5">
    <source>
        <dbReference type="PROSITE" id="PS51918"/>
    </source>
</evidence>
<dbReference type="Pfam" id="PF06969">
    <property type="entry name" value="HemN_C"/>
    <property type="match status" value="1"/>
</dbReference>
<dbReference type="STRING" id="1890364.A0A2P6NI45"/>
<proteinExistence type="inferred from homology"/>
<dbReference type="AlphaFoldDB" id="A0A2P6NI45"/>
<dbReference type="InterPro" id="IPR034505">
    <property type="entry name" value="Coproporphyrinogen-III_oxidase"/>
</dbReference>
<dbReference type="PROSITE" id="PS51918">
    <property type="entry name" value="RADICAL_SAM"/>
    <property type="match status" value="1"/>
</dbReference>
<gene>
    <name evidence="6" type="ORF">PROFUN_08335</name>
</gene>
<comment type="function">
    <text evidence="4">May be a heme chaperone, appears to bind heme. Homologous bacterial proteins do not have oxygen-independent coproporphyrinogen-III oxidase activity. Binds 1 [4Fe-4S] cluster. The cluster is coordinated with 3 cysteines and an exchangeable S-adenosyl-L-methionine.</text>
</comment>
<protein>
    <recommendedName>
        <fullName evidence="2">Radical S-adenosyl methionine domain-containing protein 1, mitochondrial</fullName>
    </recommendedName>
    <alternativeName>
        <fullName evidence="3">Putative heme chaperone</fullName>
    </alternativeName>
</protein>
<dbReference type="EMBL" id="MDYQ01000079">
    <property type="protein sequence ID" value="PRP83609.1"/>
    <property type="molecule type" value="Genomic_DNA"/>
</dbReference>
<evidence type="ECO:0000313" key="6">
    <source>
        <dbReference type="EMBL" id="PRP83609.1"/>
    </source>
</evidence>
<dbReference type="OrthoDB" id="431409at2759"/>
<evidence type="ECO:0000256" key="3">
    <source>
        <dbReference type="ARBA" id="ARBA00033094"/>
    </source>
</evidence>
<dbReference type="Pfam" id="PF04055">
    <property type="entry name" value="Radical_SAM"/>
    <property type="match status" value="1"/>
</dbReference>
<keyword evidence="7" id="KW-1185">Reference proteome</keyword>
<dbReference type="SUPFAM" id="SSF102114">
    <property type="entry name" value="Radical SAM enzymes"/>
    <property type="match status" value="1"/>
</dbReference>
<evidence type="ECO:0000256" key="2">
    <source>
        <dbReference type="ARBA" id="ARBA00014678"/>
    </source>
</evidence>
<dbReference type="Gene3D" id="3.30.750.200">
    <property type="match status" value="1"/>
</dbReference>
<dbReference type="GO" id="GO:0004109">
    <property type="term" value="F:coproporphyrinogen oxidase activity"/>
    <property type="evidence" value="ECO:0007669"/>
    <property type="project" value="InterPro"/>
</dbReference>
<dbReference type="Proteomes" id="UP000241769">
    <property type="component" value="Unassembled WGS sequence"/>
</dbReference>
<feature type="domain" description="Radical SAM core" evidence="5">
    <location>
        <begin position="13"/>
        <end position="245"/>
    </location>
</feature>
<dbReference type="SMART" id="SM00729">
    <property type="entry name" value="Elp3"/>
    <property type="match status" value="1"/>
</dbReference>
<dbReference type="InParanoid" id="A0A2P6NI45"/>
<evidence type="ECO:0000313" key="7">
    <source>
        <dbReference type="Proteomes" id="UP000241769"/>
    </source>
</evidence>
<dbReference type="PANTHER" id="PTHR13932">
    <property type="entry name" value="COPROPORPHYRINIGEN III OXIDASE"/>
    <property type="match status" value="1"/>
</dbReference>
<comment type="caution">
    <text evidence="6">The sequence shown here is derived from an EMBL/GenBank/DDBJ whole genome shotgun (WGS) entry which is preliminary data.</text>
</comment>
<dbReference type="GO" id="GO:0006779">
    <property type="term" value="P:porphyrin-containing compound biosynthetic process"/>
    <property type="evidence" value="ECO:0007669"/>
    <property type="project" value="InterPro"/>
</dbReference>
<reference evidence="6 7" key="1">
    <citation type="journal article" date="2018" name="Genome Biol. Evol.">
        <title>Multiple Roots of Fruiting Body Formation in Amoebozoa.</title>
        <authorList>
            <person name="Hillmann F."/>
            <person name="Forbes G."/>
            <person name="Novohradska S."/>
            <person name="Ferling I."/>
            <person name="Riege K."/>
            <person name="Groth M."/>
            <person name="Westermann M."/>
            <person name="Marz M."/>
            <person name="Spaller T."/>
            <person name="Winckler T."/>
            <person name="Schaap P."/>
            <person name="Glockner G."/>
        </authorList>
    </citation>
    <scope>NUCLEOTIDE SEQUENCE [LARGE SCALE GENOMIC DNA]</scope>
    <source>
        <strain evidence="6 7">Jena</strain>
    </source>
</reference>
<evidence type="ECO:0000256" key="4">
    <source>
        <dbReference type="ARBA" id="ARBA00045130"/>
    </source>
</evidence>
<dbReference type="PANTHER" id="PTHR13932:SF5">
    <property type="entry name" value="RADICAL S-ADENOSYL METHIONINE DOMAIN-CONTAINING PROTEIN 1, MITOCHONDRIAL"/>
    <property type="match status" value="1"/>
</dbReference>
<dbReference type="InterPro" id="IPR010723">
    <property type="entry name" value="HemN_C"/>
</dbReference>
<evidence type="ECO:0000256" key="1">
    <source>
        <dbReference type="ARBA" id="ARBA00006100"/>
    </source>
</evidence>
<accession>A0A2P6NI45</accession>
<dbReference type="InterPro" id="IPR004559">
    <property type="entry name" value="HemW-like"/>
</dbReference>
<dbReference type="InterPro" id="IPR058240">
    <property type="entry name" value="rSAM_sf"/>
</dbReference>
<organism evidence="6 7">
    <name type="scientific">Planoprotostelium fungivorum</name>
    <dbReference type="NCBI Taxonomy" id="1890364"/>
    <lineage>
        <taxon>Eukaryota</taxon>
        <taxon>Amoebozoa</taxon>
        <taxon>Evosea</taxon>
        <taxon>Variosea</taxon>
        <taxon>Cavosteliida</taxon>
        <taxon>Cavosteliaceae</taxon>
        <taxon>Planoprotostelium</taxon>
    </lineage>
</organism>